<reference evidence="3 4" key="1">
    <citation type="submission" date="2017-09" db="EMBL/GenBank/DDBJ databases">
        <title>Large-scale bioinformatics analysis of Bacillus genomes uncovers conserved roles of natural products in bacterial physiology.</title>
        <authorList>
            <consortium name="Agbiome Team Llc"/>
            <person name="Bleich R.M."/>
            <person name="Grubbs K.J."/>
            <person name="Santa Maria K.C."/>
            <person name="Allen S.E."/>
            <person name="Farag S."/>
            <person name="Shank E.A."/>
            <person name="Bowers A."/>
        </authorList>
    </citation>
    <scope>NUCLEOTIDE SEQUENCE [LARGE SCALE GENOMIC DNA]</scope>
    <source>
        <strain evidence="3 4">AFS029838</strain>
    </source>
</reference>
<comment type="caution">
    <text evidence="3">The sequence shown here is derived from an EMBL/GenBank/DDBJ whole genome shotgun (WGS) entry which is preliminary data.</text>
</comment>
<organism evidence="3 4">
    <name type="scientific">Bacillus wiedmannii</name>
    <dbReference type="NCBI Taxonomy" id="1890302"/>
    <lineage>
        <taxon>Bacteria</taxon>
        <taxon>Bacillati</taxon>
        <taxon>Bacillota</taxon>
        <taxon>Bacilli</taxon>
        <taxon>Bacillales</taxon>
        <taxon>Bacillaceae</taxon>
        <taxon>Bacillus</taxon>
        <taxon>Bacillus cereus group</taxon>
    </lineage>
</organism>
<evidence type="ECO:0000313" key="4">
    <source>
        <dbReference type="Proteomes" id="UP000222503"/>
    </source>
</evidence>
<dbReference type="Proteomes" id="UP000222503">
    <property type="component" value="Unassembled WGS sequence"/>
</dbReference>
<dbReference type="PROSITE" id="PS50022">
    <property type="entry name" value="FA58C_3"/>
    <property type="match status" value="2"/>
</dbReference>
<accession>A0A2C5PG67</accession>
<dbReference type="EMBL" id="NUUQ01000060">
    <property type="protein sequence ID" value="PHG56800.1"/>
    <property type="molecule type" value="Genomic_DNA"/>
</dbReference>
<dbReference type="InterPro" id="IPR000421">
    <property type="entry name" value="FA58C"/>
</dbReference>
<evidence type="ECO:0000256" key="1">
    <source>
        <dbReference type="SAM" id="SignalP"/>
    </source>
</evidence>
<dbReference type="AlphaFoldDB" id="A0A2C5PG67"/>
<feature type="signal peptide" evidence="1">
    <location>
        <begin position="1"/>
        <end position="39"/>
    </location>
</feature>
<dbReference type="Pfam" id="PF00754">
    <property type="entry name" value="F5_F8_type_C"/>
    <property type="match status" value="2"/>
</dbReference>
<sequence>MNRKKNRKLQKPIKVFATSAILATTLFTPIMTNTLNVHADTNVTQQGNLSSPTFDVSSLKTMSASDIIGMTSDTTNLSKILQAQLISQSGGTEKLQAFANRGPAYAQGLNWLMSNNDVLNTYLQGGVPSGDPIKSLEILVKLWVADKTLANQTSDSVYLRMAMAVALDFSKPITTWEATGVAADGSGVHSAIDPVSRYLKFKKMHQDGKFFTSFNGYDVAHMRMVVDTSLTDADIDYIQDYVRSGIGSEKFNSAGIQLNPSHISNVMWLLTYQDKNPNNNNVSVHEGSDKFFGIPWDMKNVLRDGGVCGTFSMFGAQVAKAFGVPASVYGQPGHAAMAYMGVQSDGKFYWQLNNDITGWGQSVSTWYQPWGTDFLISGGPNFAPSYINTYENATNHTGAMTPTVTTQEQLRFLANYVASQDPIAANNIRSAALTLDRAGQSDFPLWADYIRGLIKQGATTSEQWSTINNQVMTQFANDPRALYDLVRLYKDQLINNNDTNKQNLIIQLNNTLANVKSTPNNAERQMLTNVRSDIEKDGLALTSIYAVSSKENDSNQAALNAVDGDPSTFWHNKWDLSDKNPYITLKLNKAQMISSLKYLPRQDDGSNGNITSYNIYTSLDGTNFTKIASGTWADDSTQKTATFENTNVQYVKLEVVTSHGGFASAAEVAVTPAQPNVLPKNTMKASANSVESQDSASKAIDGKSDTFWHSSWTPNQYPYNLTLELDKNQTISQLDYLPRQDGSENGRILNYNIYTSVDGVKYAKATSGTWENNADKKSVKFNPVTAKYVKVEVTNGQNGFASAAEVDIWGY</sequence>
<proteinExistence type="predicted"/>
<dbReference type="InterPro" id="IPR008979">
    <property type="entry name" value="Galactose-bd-like_sf"/>
</dbReference>
<feature type="domain" description="F5/8 type C" evidence="2">
    <location>
        <begin position="527"/>
        <end position="658"/>
    </location>
</feature>
<dbReference type="SUPFAM" id="SSF49785">
    <property type="entry name" value="Galactose-binding domain-like"/>
    <property type="match status" value="2"/>
</dbReference>
<gene>
    <name evidence="3" type="ORF">COI65_24915</name>
</gene>
<dbReference type="RefSeq" id="WP_098995789.1">
    <property type="nucleotide sequence ID" value="NZ_NUUQ01000060.1"/>
</dbReference>
<evidence type="ECO:0000259" key="2">
    <source>
        <dbReference type="PROSITE" id="PS50022"/>
    </source>
</evidence>
<feature type="domain" description="F5/8 type C" evidence="2">
    <location>
        <begin position="665"/>
        <end position="811"/>
    </location>
</feature>
<protein>
    <recommendedName>
        <fullName evidence="2">F5/8 type C domain-containing protein</fullName>
    </recommendedName>
</protein>
<feature type="chain" id="PRO_5012428644" description="F5/8 type C domain-containing protein" evidence="1">
    <location>
        <begin position="40"/>
        <end position="811"/>
    </location>
</feature>
<name>A0A2C5PG67_9BACI</name>
<dbReference type="Gene3D" id="2.60.120.260">
    <property type="entry name" value="Galactose-binding domain-like"/>
    <property type="match status" value="2"/>
</dbReference>
<keyword evidence="1" id="KW-0732">Signal</keyword>
<evidence type="ECO:0000313" key="3">
    <source>
        <dbReference type="EMBL" id="PHG56800.1"/>
    </source>
</evidence>